<dbReference type="Proteomes" id="UP000263418">
    <property type="component" value="Chromosome 2"/>
</dbReference>
<evidence type="ECO:0000313" key="1">
    <source>
        <dbReference type="EMBL" id="AXX62088.1"/>
    </source>
</evidence>
<proteinExistence type="predicted"/>
<evidence type="ECO:0000313" key="2">
    <source>
        <dbReference type="Proteomes" id="UP000263418"/>
    </source>
</evidence>
<reference evidence="1 2" key="1">
    <citation type="submission" date="2017-01" db="EMBL/GenBank/DDBJ databases">
        <title>Complete Genome Sequence of Vibrio vulnificus FORC_053.</title>
        <authorList>
            <consortium name="Food-borne Pathogen Omics Research Center"/>
            <person name="Chung H.Y."/>
            <person name="Na E.J."/>
            <person name="Song J.S."/>
            <person name="Kim H."/>
            <person name="Lee J.-H."/>
            <person name="Ryu S."/>
            <person name="Choi S.H."/>
        </authorList>
    </citation>
    <scope>NUCLEOTIDE SEQUENCE [LARGE SCALE GENOMIC DNA]</scope>
    <source>
        <strain evidence="1 2">FORC_053</strain>
    </source>
</reference>
<protein>
    <submittedName>
        <fullName evidence="1">Precorrin-3B C(17)-methyltransferase</fullName>
    </submittedName>
</protein>
<gene>
    <name evidence="1" type="ORF">FORC53_3749</name>
</gene>
<dbReference type="EMBL" id="CP019291">
    <property type="protein sequence ID" value="AXX62088.1"/>
    <property type="molecule type" value="Genomic_DNA"/>
</dbReference>
<sequence length="79" mass="8935">MNCLKKRHFNLGKKKDILNWDKHDKASVGLPIHIAKPSQTIKILVNPSPLNFFALMALRMIGLGRAGKCCFLVFIEIQC</sequence>
<organism evidence="1 2">
    <name type="scientific">Vibrio vulnificus</name>
    <dbReference type="NCBI Taxonomy" id="672"/>
    <lineage>
        <taxon>Bacteria</taxon>
        <taxon>Pseudomonadati</taxon>
        <taxon>Pseudomonadota</taxon>
        <taxon>Gammaproteobacteria</taxon>
        <taxon>Vibrionales</taxon>
        <taxon>Vibrionaceae</taxon>
        <taxon>Vibrio</taxon>
    </lineage>
</organism>
<accession>A0AAN1PSC8</accession>
<name>A0AAN1PSC8_VIBVL</name>
<dbReference type="AlphaFoldDB" id="A0AAN1PSC8"/>